<dbReference type="Proteomes" id="UP000346198">
    <property type="component" value="Unassembled WGS sequence"/>
</dbReference>
<evidence type="ECO:0000259" key="1">
    <source>
        <dbReference type="Pfam" id="PF19263"/>
    </source>
</evidence>
<dbReference type="Pfam" id="PF19263">
    <property type="entry name" value="DUF5906"/>
    <property type="match status" value="1"/>
</dbReference>
<dbReference type="RefSeq" id="WP_136060566.1">
    <property type="nucleotide sequence ID" value="NZ_CAAHFH010000001.1"/>
</dbReference>
<dbReference type="AlphaFoldDB" id="A0A6C2UH14"/>
<dbReference type="Gene3D" id="3.40.50.300">
    <property type="entry name" value="P-loop containing nucleotide triphosphate hydrolases"/>
    <property type="match status" value="1"/>
</dbReference>
<evidence type="ECO:0000313" key="3">
    <source>
        <dbReference type="Proteomes" id="UP000346198"/>
    </source>
</evidence>
<sequence length="743" mass="83318">MLLAIPNLASSRTVECSPWETETTAPPKTRWNRPDVEHTFYSGYEGLIASGRIDSKNNPAVLLHWLVADYDGNIDQHMRDTVLERCTDFRPQYICRTASGGARLLWKLAEPFPLHRNDLTAKLMRHIKKKLKLSKLLVGLDTDAFEDPCKYYEAGTDWQPLSCDEISSAFIMQWAIESTHNYAWGKLGTVIPMDIVAAEVERQFPGRWQGEFYVGARGVRFWDAESDNQTAAVVRDSGMQCFTGGTAFVPWSVILGRQFVSQFEADRIGGSVTDVYFDGRDYWTQLPSGQWQSYGKADIALHLKVERGLRGQPARGENFSEVDQAIHRIQKQQYIACAAPLVHRPKGIVLIDGNRVLNTSTVTVLQPATDEEYYQAVVVSQASSLPCPSAPPCTAGVSPAPSAPPSEFDVPCSEFCGSSAFPWLHDYFSNFFDPSEQLDFFYAWLQRWYVSALEGRMLPGQASFFAGVPNTGKTLLSNVILSRIFGGHIDASSFLSGEDGFNSHLFNSAVWAVDDVVPLTDNKSHLKFSALIKKMAANRTFSVREKYRVDKLIEWNGRVVVTCNTDPESIRILPDVDLSNRDKINLFRVAERDTFTFPRDVESIIAAELPYFLRWLLDWQPPDNVVGDTRYGVKTYCEDSLFEAARHSSSAYSFLEVLLKFFEGQVEDTWDGSATELLSAMLNDTDGLAGIASKYTTRQVGRELSKLASQNYPITQQRTGAKRIWIIDINEIITGDTADGTPF</sequence>
<feature type="domain" description="NrS-1 polymerase-like helicase" evidence="1">
    <location>
        <begin position="467"/>
        <end position="568"/>
    </location>
</feature>
<protein>
    <recommendedName>
        <fullName evidence="1">NrS-1 polymerase-like helicase domain-containing protein</fullName>
    </recommendedName>
</protein>
<dbReference type="EMBL" id="CAAHFH010000001">
    <property type="protein sequence ID" value="VGO19143.1"/>
    <property type="molecule type" value="Genomic_DNA"/>
</dbReference>
<accession>A0A6C2UH14</accession>
<dbReference type="InterPro" id="IPR045455">
    <property type="entry name" value="NrS-1_pol-like_helicase"/>
</dbReference>
<dbReference type="InterPro" id="IPR027417">
    <property type="entry name" value="P-loop_NTPase"/>
</dbReference>
<gene>
    <name evidence="2" type="ORF">SCARR_01200</name>
</gene>
<keyword evidence="3" id="KW-1185">Reference proteome</keyword>
<reference evidence="2 3" key="1">
    <citation type="submission" date="2019-04" db="EMBL/GenBank/DDBJ databases">
        <authorList>
            <person name="Van Vliet M D."/>
        </authorList>
    </citation>
    <scope>NUCLEOTIDE SEQUENCE [LARGE SCALE GENOMIC DNA]</scope>
    <source>
        <strain evidence="2 3">F21</strain>
    </source>
</reference>
<organism evidence="2 3">
    <name type="scientific">Pontiella sulfatireligans</name>
    <dbReference type="NCBI Taxonomy" id="2750658"/>
    <lineage>
        <taxon>Bacteria</taxon>
        <taxon>Pseudomonadati</taxon>
        <taxon>Kiritimatiellota</taxon>
        <taxon>Kiritimatiellia</taxon>
        <taxon>Kiritimatiellales</taxon>
        <taxon>Pontiellaceae</taxon>
        <taxon>Pontiella</taxon>
    </lineage>
</organism>
<name>A0A6C2UH14_9BACT</name>
<evidence type="ECO:0000313" key="2">
    <source>
        <dbReference type="EMBL" id="VGO19143.1"/>
    </source>
</evidence>
<proteinExistence type="predicted"/>